<name>B0BYS1_ACAM1</name>
<reference evidence="2 3" key="1">
    <citation type="journal article" date="2008" name="Proc. Natl. Acad. Sci. U.S.A.">
        <title>Niche adaptation and genome expansion in the chlorophyll d-producing cyanobacterium Acaryochloris marina.</title>
        <authorList>
            <person name="Swingley W.D."/>
            <person name="Chen M."/>
            <person name="Cheung P.C."/>
            <person name="Conrad A.L."/>
            <person name="Dejesa L.C."/>
            <person name="Hao J."/>
            <person name="Honchak B.M."/>
            <person name="Karbach L.E."/>
            <person name="Kurdoglu A."/>
            <person name="Lahiri S."/>
            <person name="Mastrian S.D."/>
            <person name="Miyashita H."/>
            <person name="Page L."/>
            <person name="Ramakrishna P."/>
            <person name="Satoh S."/>
            <person name="Sattley W.M."/>
            <person name="Shimada Y."/>
            <person name="Taylor H.L."/>
            <person name="Tomo T."/>
            <person name="Tsuchiya T."/>
            <person name="Wang Z.T."/>
            <person name="Raymond J."/>
            <person name="Mimuro M."/>
            <person name="Blankenship R.E."/>
            <person name="Touchman J.W."/>
        </authorList>
    </citation>
    <scope>NUCLEOTIDE SEQUENCE [LARGE SCALE GENOMIC DNA]</scope>
    <source>
        <strain evidence="3">MBIC 11017</strain>
    </source>
</reference>
<evidence type="ECO:0000313" key="2">
    <source>
        <dbReference type="EMBL" id="ABW27087.1"/>
    </source>
</evidence>
<keyword evidence="1" id="KW-1133">Transmembrane helix</keyword>
<keyword evidence="3" id="KW-1185">Reference proteome</keyword>
<dbReference type="AlphaFoldDB" id="B0BYS1"/>
<sequence length="39" mass="4533">MLQEPTSTIFWTIMVCEFLAAFGLITYLAQGEKRRNKPQ</sequence>
<dbReference type="KEGG" id="amr:AM1_2072"/>
<dbReference type="EMBL" id="CP000828">
    <property type="protein sequence ID" value="ABW27087.1"/>
    <property type="molecule type" value="Genomic_DNA"/>
</dbReference>
<dbReference type="Proteomes" id="UP000000268">
    <property type="component" value="Chromosome"/>
</dbReference>
<proteinExistence type="predicted"/>
<protein>
    <submittedName>
        <fullName evidence="2">Uncharacterized protein</fullName>
    </submittedName>
</protein>
<gene>
    <name evidence="2" type="ordered locus">AM1_2072</name>
</gene>
<evidence type="ECO:0000313" key="3">
    <source>
        <dbReference type="Proteomes" id="UP000000268"/>
    </source>
</evidence>
<keyword evidence="1" id="KW-0472">Membrane</keyword>
<accession>B0BYS1</accession>
<dbReference type="HOGENOM" id="CLU_3302972_0_0_3"/>
<organism evidence="2 3">
    <name type="scientific">Acaryochloris marina (strain MBIC 11017)</name>
    <dbReference type="NCBI Taxonomy" id="329726"/>
    <lineage>
        <taxon>Bacteria</taxon>
        <taxon>Bacillati</taxon>
        <taxon>Cyanobacteriota</taxon>
        <taxon>Cyanophyceae</taxon>
        <taxon>Acaryochloridales</taxon>
        <taxon>Acaryochloridaceae</taxon>
        <taxon>Acaryochloris</taxon>
    </lineage>
</organism>
<evidence type="ECO:0000256" key="1">
    <source>
        <dbReference type="SAM" id="Phobius"/>
    </source>
</evidence>
<feature type="transmembrane region" description="Helical" evidence="1">
    <location>
        <begin position="6"/>
        <end position="29"/>
    </location>
</feature>
<dbReference type="STRING" id="329726.AM1_2072"/>
<keyword evidence="1" id="KW-0812">Transmembrane</keyword>